<evidence type="ECO:0000313" key="8">
    <source>
        <dbReference type="Proteomes" id="UP000738431"/>
    </source>
</evidence>
<dbReference type="RefSeq" id="WP_221030930.1">
    <property type="nucleotide sequence ID" value="NZ_CP139781.1"/>
</dbReference>
<dbReference type="InterPro" id="IPR037066">
    <property type="entry name" value="Plug_dom_sf"/>
</dbReference>
<evidence type="ECO:0000256" key="2">
    <source>
        <dbReference type="ARBA" id="ARBA00023136"/>
    </source>
</evidence>
<sequence length="1143" mass="124841">MGAGLLHFGFRRGWALMAFLVIGTPQPLLRAQRAPVVDPTARQGGTLQGTLLSTEDNRPVEGLIVRAVEADLTVQTDGSGRYILADLRPGGYTLQVFQGDDLRLQLTDVVVRPGETLVVPPQRLPVWRRDGEVPTLAELTIHAPRLRGLAQTRESWTRDTITGSHLQRIGAASLSQRHLDREALAQRSAITPAMLLATVPEVNGLPLNVSAVAGTSARGDNTAISLRGLGSGNTLLLLNGRRMVAHPIAPLDEQSVPTLTVNVNQLPMHGFYQIDVLKGGASSTHGFDAVAGVVNYRMETDFRGQEIGVQVAIPEAGENEETSVHWMGGGAFAEGRGRYFSVVDFFHREPLLMADREFSAEAVKTDRAPVPFDQAGGAFDDASSVGRFPRFRVGSSSTDYYFRPENGAGSVPVLTTERPSQSADPEYYYNVNESQSAFPEADRINLYNLLEFDLTPDLTAFGEFSGYVADSFVQRRPIPYNGASGVDQPVVLSVDNPYNPYGAQFWAVDGSAAPDGSPRLVGSPQELTLRSVSLVDAGPEQIDIRSEVWRGLLGLRGRWAGSWSWESALLHSAASTRDISRNEVRESLLQAAARRSDALAFNPFGYIFLVNGDAVVTDQPQPNSAEAVALYVDEFERIGRTSLTMADFRATGDVLLPGDRVLQLAFGIEYRAERFSDWRAPYAGLNPADSGLDPEDNDFVQASPTANIRAHRNVAAVYVESAVPIFGEAAAGSSDPYLELTFAGRYERYDDFGDELAPRFGLNWLISPRLQVHASLDRSFRAPNLAVLHALPRRRVLTGVSDNYRRTVTGEGTYSANIYYPGSPDLQPEEAVGFNTGFAAEVPGVENLTLKLDYWLTEQSSVVGSDSGFEIMASDYRLLTSYIAEQVAAGVPAASINLGSGTAFYRGDPRVQRLRPTAADQALFADYNANQPADEQRPVIGAVDYLARPFQNNRSGYASGVDFGLEWSSGRTSSGVWDFDLNASYLLRSYTINESTGQRQARRDTEIGQRLRGISSLSWRGGGWGVSLTAYYTSRFADTTATTSAATYAQLGEPDYIMRLADRGEQLFAYRVASTLSADLALSYQFDDRARWSWLRRCTARLKVANVTDEEPPLQSNAAGFSMEAHARLVAGRTWGLELIKSF</sequence>
<dbReference type="Proteomes" id="UP000738431">
    <property type="component" value="Chromosome"/>
</dbReference>
<dbReference type="SUPFAM" id="SSF49452">
    <property type="entry name" value="Starch-binding domain-like"/>
    <property type="match status" value="1"/>
</dbReference>
<dbReference type="Pfam" id="PF07715">
    <property type="entry name" value="Plug"/>
    <property type="match status" value="1"/>
</dbReference>
<keyword evidence="7" id="KW-0675">Receptor</keyword>
<dbReference type="PANTHER" id="PTHR47234:SF2">
    <property type="entry name" value="TONB-DEPENDENT RECEPTOR"/>
    <property type="match status" value="1"/>
</dbReference>
<evidence type="ECO:0000256" key="1">
    <source>
        <dbReference type="ARBA" id="ARBA00004442"/>
    </source>
</evidence>
<gene>
    <name evidence="7" type="ORF">K1X11_006530</name>
</gene>
<protein>
    <submittedName>
        <fullName evidence="7">TonB-dependent receptor</fullName>
    </submittedName>
</protein>
<organism evidence="7 8">
    <name type="scientific">Actomonas aquatica</name>
    <dbReference type="NCBI Taxonomy" id="2866162"/>
    <lineage>
        <taxon>Bacteria</taxon>
        <taxon>Pseudomonadati</taxon>
        <taxon>Verrucomicrobiota</taxon>
        <taxon>Opitutia</taxon>
        <taxon>Opitutales</taxon>
        <taxon>Opitutaceae</taxon>
        <taxon>Actomonas</taxon>
    </lineage>
</organism>
<dbReference type="PANTHER" id="PTHR47234">
    <property type="match status" value="1"/>
</dbReference>
<dbReference type="InterPro" id="IPR013784">
    <property type="entry name" value="Carb-bd-like_fold"/>
</dbReference>
<evidence type="ECO:0000313" key="7">
    <source>
        <dbReference type="EMBL" id="WRQ89057.1"/>
    </source>
</evidence>
<reference evidence="7 8" key="1">
    <citation type="submission" date="2023-12" db="EMBL/GenBank/DDBJ databases">
        <title>Description of an unclassified Opitutus bacterium of Verrucomicrobiota.</title>
        <authorList>
            <person name="Zhang D.-F."/>
        </authorList>
    </citation>
    <scope>NUCLEOTIDE SEQUENCE [LARGE SCALE GENOMIC DNA]</scope>
    <source>
        <strain evidence="7 8">WL0086</strain>
    </source>
</reference>
<dbReference type="SUPFAM" id="SSF56935">
    <property type="entry name" value="Porins"/>
    <property type="match status" value="1"/>
</dbReference>
<evidence type="ECO:0000259" key="6">
    <source>
        <dbReference type="Pfam" id="PF07715"/>
    </source>
</evidence>
<dbReference type="InterPro" id="IPR000531">
    <property type="entry name" value="Beta-barrel_TonB"/>
</dbReference>
<feature type="domain" description="TonB-dependent receptor plug" evidence="6">
    <location>
        <begin position="178"/>
        <end position="293"/>
    </location>
</feature>
<dbReference type="InterPro" id="IPR036942">
    <property type="entry name" value="Beta-barrel_TonB_sf"/>
</dbReference>
<comment type="similarity">
    <text evidence="4">Belongs to the TonB-dependent receptor family.</text>
</comment>
<evidence type="ECO:0000259" key="5">
    <source>
        <dbReference type="Pfam" id="PF00593"/>
    </source>
</evidence>
<dbReference type="Pfam" id="PF00593">
    <property type="entry name" value="TonB_dep_Rec_b-barrel"/>
    <property type="match status" value="1"/>
</dbReference>
<keyword evidence="4" id="KW-0798">TonB box</keyword>
<keyword evidence="3" id="KW-0998">Cell outer membrane</keyword>
<dbReference type="EMBL" id="CP139781">
    <property type="protein sequence ID" value="WRQ89057.1"/>
    <property type="molecule type" value="Genomic_DNA"/>
</dbReference>
<proteinExistence type="inferred from homology"/>
<accession>A0ABZ1CC95</accession>
<keyword evidence="8" id="KW-1185">Reference proteome</keyword>
<comment type="subcellular location">
    <subcellularLocation>
        <location evidence="1 4">Cell outer membrane</location>
    </subcellularLocation>
</comment>
<evidence type="ECO:0000256" key="4">
    <source>
        <dbReference type="RuleBase" id="RU003357"/>
    </source>
</evidence>
<dbReference type="Gene3D" id="2.60.40.1120">
    <property type="entry name" value="Carboxypeptidase-like, regulatory domain"/>
    <property type="match status" value="1"/>
</dbReference>
<dbReference type="InterPro" id="IPR012910">
    <property type="entry name" value="Plug_dom"/>
</dbReference>
<keyword evidence="2 4" id="KW-0472">Membrane</keyword>
<name>A0ABZ1CC95_9BACT</name>
<dbReference type="Gene3D" id="2.40.170.20">
    <property type="entry name" value="TonB-dependent receptor, beta-barrel domain"/>
    <property type="match status" value="1"/>
</dbReference>
<dbReference type="Gene3D" id="2.170.130.10">
    <property type="entry name" value="TonB-dependent receptor, plug domain"/>
    <property type="match status" value="1"/>
</dbReference>
<evidence type="ECO:0000256" key="3">
    <source>
        <dbReference type="ARBA" id="ARBA00023237"/>
    </source>
</evidence>
<feature type="domain" description="TonB-dependent receptor-like beta-barrel" evidence="5">
    <location>
        <begin position="545"/>
        <end position="1106"/>
    </location>
</feature>